<evidence type="ECO:0000313" key="4">
    <source>
        <dbReference type="Proteomes" id="UP000236319"/>
    </source>
</evidence>
<evidence type="ECO:0000256" key="1">
    <source>
        <dbReference type="SAM" id="MobiDB-lite"/>
    </source>
</evidence>
<feature type="chain" id="PRO_5014119225" evidence="2">
    <location>
        <begin position="24"/>
        <end position="313"/>
    </location>
</feature>
<evidence type="ECO:0000313" key="3">
    <source>
        <dbReference type="EMBL" id="GBE61815.1"/>
    </source>
</evidence>
<dbReference type="Proteomes" id="UP000236319">
    <property type="component" value="Unassembled WGS sequence"/>
</dbReference>
<protein>
    <submittedName>
        <fullName evidence="3">Signal peptide-containing protein, putative</fullName>
    </submittedName>
</protein>
<dbReference type="VEuPathDB" id="PiroplasmaDB:BOVATA_033080"/>
<dbReference type="OrthoDB" id="364215at2759"/>
<evidence type="ECO:0000256" key="2">
    <source>
        <dbReference type="SAM" id="SignalP"/>
    </source>
</evidence>
<dbReference type="AlphaFoldDB" id="A0A2H6KFP8"/>
<reference evidence="3 4" key="1">
    <citation type="journal article" date="2017" name="BMC Genomics">
        <title>Whole-genome assembly of Babesia ovata and comparative genomics between closely related pathogens.</title>
        <authorList>
            <person name="Yamagishi J."/>
            <person name="Asada M."/>
            <person name="Hakimi H."/>
            <person name="Tanaka T.Q."/>
            <person name="Sugimoto C."/>
            <person name="Kawazu S."/>
        </authorList>
    </citation>
    <scope>NUCLEOTIDE SEQUENCE [LARGE SCALE GENOMIC DNA]</scope>
    <source>
        <strain evidence="3 4">Miyake</strain>
    </source>
</reference>
<name>A0A2H6KFP8_9APIC</name>
<proteinExistence type="predicted"/>
<gene>
    <name evidence="3" type="ORF">BOVATA_033080</name>
</gene>
<accession>A0A2H6KFP8</accession>
<feature type="compositionally biased region" description="Basic and acidic residues" evidence="1">
    <location>
        <begin position="89"/>
        <end position="107"/>
    </location>
</feature>
<organism evidence="3 4">
    <name type="scientific">Babesia ovata</name>
    <dbReference type="NCBI Taxonomy" id="189622"/>
    <lineage>
        <taxon>Eukaryota</taxon>
        <taxon>Sar</taxon>
        <taxon>Alveolata</taxon>
        <taxon>Apicomplexa</taxon>
        <taxon>Aconoidasida</taxon>
        <taxon>Piroplasmida</taxon>
        <taxon>Babesiidae</taxon>
        <taxon>Babesia</taxon>
    </lineage>
</organism>
<feature type="region of interest" description="Disordered" evidence="1">
    <location>
        <begin position="65"/>
        <end position="109"/>
    </location>
</feature>
<feature type="compositionally biased region" description="Acidic residues" evidence="1">
    <location>
        <begin position="76"/>
        <end position="86"/>
    </location>
</feature>
<dbReference type="GeneID" id="39875585"/>
<dbReference type="RefSeq" id="XP_028868058.1">
    <property type="nucleotide sequence ID" value="XM_029012225.1"/>
</dbReference>
<comment type="caution">
    <text evidence="3">The sequence shown here is derived from an EMBL/GenBank/DDBJ whole genome shotgun (WGS) entry which is preliminary data.</text>
</comment>
<feature type="signal peptide" evidence="2">
    <location>
        <begin position="1"/>
        <end position="23"/>
    </location>
</feature>
<keyword evidence="2" id="KW-0732">Signal</keyword>
<keyword evidence="4" id="KW-1185">Reference proteome</keyword>
<dbReference type="EMBL" id="BDSA01000003">
    <property type="protein sequence ID" value="GBE61815.1"/>
    <property type="molecule type" value="Genomic_DNA"/>
</dbReference>
<sequence length="313" mass="36279">MAQRSPWILQFVCILFLLINGCAFTFAEDDDSSSSSDTCPADRDMFTRTTFIKRVMGYAFDSYLTSPIQRPGDQKDEPEDGDDENPTDSGDHVLHSDDEHDHSHVDSADGEDAMNRLKNVFGKHRQKPYTREEFTEKLREILMTPDPLYGTEYNKDWGRACMTTDYEIPNTEDLIHFNVFDPFMPPGLLFEDLRCLHLYNVKPEYHLYKVRIGDMVLTLRPDLEDASLHLFEDSWGLMVVRVLFTVDGVLHRYEYTENARGSRVFHKTMGPAMHYAAPNTDTTDLNKWLDEKYYALSRRRPPIIEEVLTPTKA</sequence>